<evidence type="ECO:0000256" key="1">
    <source>
        <dbReference type="ARBA" id="ARBA00004651"/>
    </source>
</evidence>
<dbReference type="EMBL" id="QGQD01000022">
    <property type="protein sequence ID" value="TLD02171.1"/>
    <property type="molecule type" value="Genomic_DNA"/>
</dbReference>
<evidence type="ECO:0000256" key="5">
    <source>
        <dbReference type="ARBA" id="ARBA00022989"/>
    </source>
</evidence>
<dbReference type="CDD" id="cd06261">
    <property type="entry name" value="TM_PBP2"/>
    <property type="match status" value="1"/>
</dbReference>
<dbReference type="Proteomes" id="UP000306509">
    <property type="component" value="Unassembled WGS sequence"/>
</dbReference>
<keyword evidence="2 7" id="KW-0813">Transport</keyword>
<comment type="subcellular location">
    <subcellularLocation>
        <location evidence="1 7">Cell membrane</location>
        <topology evidence="1 7">Multi-pass membrane protein</topology>
    </subcellularLocation>
</comment>
<keyword evidence="4 7" id="KW-0812">Transmembrane</keyword>
<keyword evidence="5 7" id="KW-1133">Transmembrane helix</keyword>
<gene>
    <name evidence="9" type="primary">araQ_12</name>
    <name evidence="9" type="ORF">DSM106044_00977</name>
</gene>
<feature type="transmembrane region" description="Helical" evidence="7">
    <location>
        <begin position="189"/>
        <end position="210"/>
    </location>
</feature>
<comment type="similarity">
    <text evidence="7">Belongs to the binding-protein-dependent transport system permease family.</text>
</comment>
<dbReference type="InterPro" id="IPR035906">
    <property type="entry name" value="MetI-like_sf"/>
</dbReference>
<feature type="transmembrane region" description="Helical" evidence="7">
    <location>
        <begin position="141"/>
        <end position="163"/>
    </location>
</feature>
<evidence type="ECO:0000313" key="9">
    <source>
        <dbReference type="EMBL" id="TLD02171.1"/>
    </source>
</evidence>
<dbReference type="GO" id="GO:0055085">
    <property type="term" value="P:transmembrane transport"/>
    <property type="evidence" value="ECO:0007669"/>
    <property type="project" value="InterPro"/>
</dbReference>
<comment type="caution">
    <text evidence="9">The sequence shown here is derived from an EMBL/GenBank/DDBJ whole genome shotgun (WGS) entry which is preliminary data.</text>
</comment>
<dbReference type="Pfam" id="PF00528">
    <property type="entry name" value="BPD_transp_1"/>
    <property type="match status" value="1"/>
</dbReference>
<dbReference type="InterPro" id="IPR000515">
    <property type="entry name" value="MetI-like"/>
</dbReference>
<dbReference type="Gene3D" id="1.10.3720.10">
    <property type="entry name" value="MetI-like"/>
    <property type="match status" value="1"/>
</dbReference>
<dbReference type="PANTHER" id="PTHR43744">
    <property type="entry name" value="ABC TRANSPORTER PERMEASE PROTEIN MG189-RELATED-RELATED"/>
    <property type="match status" value="1"/>
</dbReference>
<feature type="domain" description="ABC transmembrane type-1" evidence="8">
    <location>
        <begin position="74"/>
        <end position="282"/>
    </location>
</feature>
<dbReference type="AlphaFoldDB" id="A0A4U8QAX8"/>
<dbReference type="OrthoDB" id="157184at2"/>
<evidence type="ECO:0000259" key="8">
    <source>
        <dbReference type="PROSITE" id="PS50928"/>
    </source>
</evidence>
<evidence type="ECO:0000256" key="7">
    <source>
        <dbReference type="RuleBase" id="RU363032"/>
    </source>
</evidence>
<dbReference type="PROSITE" id="PS50928">
    <property type="entry name" value="ABC_TM1"/>
    <property type="match status" value="1"/>
</dbReference>
<evidence type="ECO:0000256" key="6">
    <source>
        <dbReference type="ARBA" id="ARBA00023136"/>
    </source>
</evidence>
<keyword evidence="3" id="KW-1003">Cell membrane</keyword>
<feature type="transmembrane region" description="Helical" evidence="7">
    <location>
        <begin position="263"/>
        <end position="282"/>
    </location>
</feature>
<sequence>MIISKSQKTAMVFVHIFLTALALMMILPFILLFIGSITEENTLIANGYSFFPKVLSTSAYEYLIQSSGEIGRAYMMTILITVVGTGLNILLSSMLAYGLSLQNLPFKRLISFFVFFTMLFNGGLVPTYLMYTTYLHIKDTFAGLVVPQFLVSAMNVIMIRTFFTNSIPSALYEAANIDGAGHFRIFKTIVLPLGKPILVSMGLFSALTYWNDWTNALYYIRDKRSLWGIQSLLNKMITDIQYLAQNPNAGAQVDMSNMPSASMRMAIAFIGVLPILCIFPFLQKYFAKGIAVGAVKG</sequence>
<evidence type="ECO:0000256" key="3">
    <source>
        <dbReference type="ARBA" id="ARBA00022475"/>
    </source>
</evidence>
<dbReference type="GO" id="GO:0005886">
    <property type="term" value="C:plasma membrane"/>
    <property type="evidence" value="ECO:0007669"/>
    <property type="project" value="UniProtKB-SubCell"/>
</dbReference>
<evidence type="ECO:0000256" key="2">
    <source>
        <dbReference type="ARBA" id="ARBA00022448"/>
    </source>
</evidence>
<dbReference type="RefSeq" id="WP_027293259.1">
    <property type="nucleotide sequence ID" value="NZ_CABMJZ010000133.1"/>
</dbReference>
<organism evidence="9 10">
    <name type="scientific">Robinsoniella peoriensis</name>
    <dbReference type="NCBI Taxonomy" id="180332"/>
    <lineage>
        <taxon>Bacteria</taxon>
        <taxon>Bacillati</taxon>
        <taxon>Bacillota</taxon>
        <taxon>Clostridia</taxon>
        <taxon>Lachnospirales</taxon>
        <taxon>Lachnospiraceae</taxon>
        <taxon>Robinsoniella</taxon>
    </lineage>
</organism>
<keyword evidence="10" id="KW-1185">Reference proteome</keyword>
<name>A0A4U8QAX8_9FIRM</name>
<evidence type="ECO:0000256" key="4">
    <source>
        <dbReference type="ARBA" id="ARBA00022692"/>
    </source>
</evidence>
<feature type="transmembrane region" description="Helical" evidence="7">
    <location>
        <begin position="109"/>
        <end position="129"/>
    </location>
</feature>
<evidence type="ECO:0000313" key="10">
    <source>
        <dbReference type="Proteomes" id="UP000306509"/>
    </source>
</evidence>
<keyword evidence="6 7" id="KW-0472">Membrane</keyword>
<feature type="transmembrane region" description="Helical" evidence="7">
    <location>
        <begin position="12"/>
        <end position="34"/>
    </location>
</feature>
<feature type="transmembrane region" description="Helical" evidence="7">
    <location>
        <begin position="73"/>
        <end position="97"/>
    </location>
</feature>
<dbReference type="PANTHER" id="PTHR43744:SF9">
    <property type="entry name" value="POLYGALACTURONAN_RHAMNOGALACTURONAN TRANSPORT SYSTEM PERMEASE PROTEIN YTCP"/>
    <property type="match status" value="1"/>
</dbReference>
<protein>
    <submittedName>
        <fullName evidence="9">L-arabinose transport system permease protein AraQ</fullName>
    </submittedName>
</protein>
<proteinExistence type="inferred from homology"/>
<dbReference type="SUPFAM" id="SSF161098">
    <property type="entry name" value="MetI-like"/>
    <property type="match status" value="1"/>
</dbReference>
<accession>A0A4U8QAX8</accession>
<dbReference type="STRING" id="180332.GCA_000797495_04248"/>
<reference evidence="9 10" key="1">
    <citation type="journal article" date="2019" name="Anaerobe">
        <title>Detection of Robinsoniella peoriensis in multiple bone samples of a trauma patient.</title>
        <authorList>
            <person name="Schrottner P."/>
            <person name="Hartwich K."/>
            <person name="Bunk B."/>
            <person name="Schober I."/>
            <person name="Helbig S."/>
            <person name="Rudolph W.W."/>
            <person name="Gunzer F."/>
        </authorList>
    </citation>
    <scope>NUCLEOTIDE SEQUENCE [LARGE SCALE GENOMIC DNA]</scope>
    <source>
        <strain evidence="9 10">DSM 106044</strain>
    </source>
</reference>